<evidence type="ECO:0000313" key="3">
    <source>
        <dbReference type="EMBL" id="VBA32891.1"/>
    </source>
</evidence>
<dbReference type="RefSeq" id="WP_083110177.1">
    <property type="nucleotide sequence ID" value="NZ_UPHK01000096.1"/>
</dbReference>
<dbReference type="EMBL" id="UPHM01000169">
    <property type="protein sequence ID" value="VBA32891.1"/>
    <property type="molecule type" value="Genomic_DNA"/>
</dbReference>
<comment type="caution">
    <text evidence="3">The sequence shown here is derived from an EMBL/GenBank/DDBJ whole genome shotgun (WGS) entry which is preliminary data.</text>
</comment>
<feature type="chain" id="PRO_5047076573" description="Holin" evidence="2">
    <location>
        <begin position="23"/>
        <end position="139"/>
    </location>
</feature>
<feature type="transmembrane region" description="Helical" evidence="1">
    <location>
        <begin position="37"/>
        <end position="56"/>
    </location>
</feature>
<reference evidence="3 4" key="1">
    <citation type="submission" date="2018-09" db="EMBL/GenBank/DDBJ databases">
        <authorList>
            <person name="Tagini F."/>
        </authorList>
    </citation>
    <scope>NUCLEOTIDE SEQUENCE [LARGE SCALE GENOMIC DNA]</scope>
    <source>
        <strain evidence="3 4">MK4</strain>
    </source>
</reference>
<protein>
    <recommendedName>
        <fullName evidence="5">Holin</fullName>
    </recommendedName>
</protein>
<evidence type="ECO:0000313" key="4">
    <source>
        <dbReference type="Proteomes" id="UP000271464"/>
    </source>
</evidence>
<dbReference type="Proteomes" id="UP000271464">
    <property type="component" value="Unassembled WGS sequence"/>
</dbReference>
<keyword evidence="4" id="KW-1185">Reference proteome</keyword>
<sequence length="139" mass="14194">MKYSVPTIIRAAVAGILGAAGAAATSGQGVDVTALDLGQWMTMIGTGLVSAGALLAPAKKPGPNDIAVASVQDVVTKTAEAHEKLTQQAVESIQRVKDAVGDLSGLLPPVSPVVVPDAVWQRPLSPLAQQVIDMIPRLP</sequence>
<evidence type="ECO:0008006" key="5">
    <source>
        <dbReference type="Google" id="ProtNLM"/>
    </source>
</evidence>
<accession>A0ABY6RSF8</accession>
<keyword evidence="1" id="KW-0812">Transmembrane</keyword>
<name>A0ABY6RSF8_9MYCO</name>
<keyword evidence="1" id="KW-1133">Transmembrane helix</keyword>
<gene>
    <name evidence="3" type="ORF">LAUMK4_05821</name>
</gene>
<keyword evidence="2" id="KW-0732">Signal</keyword>
<keyword evidence="1" id="KW-0472">Membrane</keyword>
<feature type="signal peptide" evidence="2">
    <location>
        <begin position="1"/>
        <end position="22"/>
    </location>
</feature>
<evidence type="ECO:0000256" key="2">
    <source>
        <dbReference type="SAM" id="SignalP"/>
    </source>
</evidence>
<organism evidence="3 4">
    <name type="scientific">Mycobacterium persicum</name>
    <dbReference type="NCBI Taxonomy" id="1487726"/>
    <lineage>
        <taxon>Bacteria</taxon>
        <taxon>Bacillati</taxon>
        <taxon>Actinomycetota</taxon>
        <taxon>Actinomycetes</taxon>
        <taxon>Mycobacteriales</taxon>
        <taxon>Mycobacteriaceae</taxon>
        <taxon>Mycobacterium</taxon>
    </lineage>
</organism>
<evidence type="ECO:0000256" key="1">
    <source>
        <dbReference type="SAM" id="Phobius"/>
    </source>
</evidence>
<proteinExistence type="predicted"/>